<dbReference type="AlphaFoldDB" id="A0A495XG25"/>
<dbReference type="OrthoDB" id="3638037at2"/>
<dbReference type="Proteomes" id="UP000272729">
    <property type="component" value="Unassembled WGS sequence"/>
</dbReference>
<protein>
    <recommendedName>
        <fullName evidence="4">PPE family protein</fullName>
    </recommendedName>
</protein>
<evidence type="ECO:0000313" key="3">
    <source>
        <dbReference type="Proteomes" id="UP000272729"/>
    </source>
</evidence>
<keyword evidence="3" id="KW-1185">Reference proteome</keyword>
<sequence length="432" mass="44925">MYEQFSLADQLRMITVEHEHHAPALAAAAQMWTEARDWIEHQHEALTSYVGQLRGTWQDSAGALLEERVKLSASTLWSWSGPPRTVLTMVTPLRPGSISTSGVADRLKELVTAIGRTYTSVKTIHDGWSTLPLHFQVILEPQARRNAGQAMDALAALYGTTQRAIETAVGPVWDGPRDVLPSRGTQDPGSPTGGPSPSSPSSPEPATVPNPTEPTTPSTPAEPKPSTSDTASLADVAKAVSALSDAAQQLMGTGTSVPEPTTFDPSTLIGDPITADPGLALAGLEPASLGEAGGGTGGSAPQATTAPPTSGVPIAAAPPATAQAARVAKAVSGAPTMPPVYPPQSATTRSGGVRPGAAEHPTDNGRTRARKRDTTPGVALRGRTGRGHTGTAPVSRPRGDTGPQRLLDEELWQVHEEHHEPDHRAGRRGGAL</sequence>
<evidence type="ECO:0000313" key="2">
    <source>
        <dbReference type="EMBL" id="RKT72649.1"/>
    </source>
</evidence>
<comment type="caution">
    <text evidence="2">The sequence shown here is derived from an EMBL/GenBank/DDBJ whole genome shotgun (WGS) entry which is preliminary data.</text>
</comment>
<dbReference type="RefSeq" id="WP_121225844.1">
    <property type="nucleotide sequence ID" value="NZ_JBIUBA010000021.1"/>
</dbReference>
<evidence type="ECO:0000256" key="1">
    <source>
        <dbReference type="SAM" id="MobiDB-lite"/>
    </source>
</evidence>
<feature type="compositionally biased region" description="Pro residues" evidence="1">
    <location>
        <begin position="197"/>
        <end position="214"/>
    </location>
</feature>
<dbReference type="EMBL" id="RBXR01000001">
    <property type="protein sequence ID" value="RKT72649.1"/>
    <property type="molecule type" value="Genomic_DNA"/>
</dbReference>
<evidence type="ECO:0008006" key="4">
    <source>
        <dbReference type="Google" id="ProtNLM"/>
    </source>
</evidence>
<feature type="compositionally biased region" description="Low complexity" evidence="1">
    <location>
        <begin position="215"/>
        <end position="228"/>
    </location>
</feature>
<feature type="region of interest" description="Disordered" evidence="1">
    <location>
        <begin position="169"/>
        <end position="232"/>
    </location>
</feature>
<feature type="compositionally biased region" description="Basic and acidic residues" evidence="1">
    <location>
        <begin position="413"/>
        <end position="424"/>
    </location>
</feature>
<gene>
    <name evidence="2" type="ORF">DFJ66_5971</name>
</gene>
<proteinExistence type="predicted"/>
<reference evidence="2 3" key="1">
    <citation type="submission" date="2018-10" db="EMBL/GenBank/DDBJ databases">
        <title>Sequencing the genomes of 1000 actinobacteria strains.</title>
        <authorList>
            <person name="Klenk H.-P."/>
        </authorList>
    </citation>
    <scope>NUCLEOTIDE SEQUENCE [LARGE SCALE GENOMIC DNA]</scope>
    <source>
        <strain evidence="2 3">DSM 43911</strain>
    </source>
</reference>
<feature type="compositionally biased region" description="Low complexity" evidence="1">
    <location>
        <begin position="299"/>
        <end position="335"/>
    </location>
</feature>
<feature type="region of interest" description="Disordered" evidence="1">
    <location>
        <begin position="285"/>
        <end position="406"/>
    </location>
</feature>
<name>A0A495XG25_9PSEU</name>
<organism evidence="2 3">
    <name type="scientific">Saccharothrix variisporea</name>
    <dbReference type="NCBI Taxonomy" id="543527"/>
    <lineage>
        <taxon>Bacteria</taxon>
        <taxon>Bacillati</taxon>
        <taxon>Actinomycetota</taxon>
        <taxon>Actinomycetes</taxon>
        <taxon>Pseudonocardiales</taxon>
        <taxon>Pseudonocardiaceae</taxon>
        <taxon>Saccharothrix</taxon>
    </lineage>
</organism>
<feature type="region of interest" description="Disordered" evidence="1">
    <location>
        <begin position="252"/>
        <end position="271"/>
    </location>
</feature>
<feature type="region of interest" description="Disordered" evidence="1">
    <location>
        <begin position="413"/>
        <end position="432"/>
    </location>
</feature>
<accession>A0A495XG25</accession>
<feature type="compositionally biased region" description="Polar residues" evidence="1">
    <location>
        <begin position="252"/>
        <end position="265"/>
    </location>
</feature>